<dbReference type="Pfam" id="PF08751">
    <property type="entry name" value="TrwC"/>
    <property type="match status" value="1"/>
</dbReference>
<dbReference type="AlphaFoldDB" id="A0AAW3IWT1"/>
<evidence type="ECO:0000256" key="1">
    <source>
        <dbReference type="ARBA" id="ARBA00022741"/>
    </source>
</evidence>
<dbReference type="Proteomes" id="UP000037697">
    <property type="component" value="Unassembled WGS sequence"/>
</dbReference>
<feature type="domain" description="TrwC relaxase" evidence="5">
    <location>
        <begin position="11"/>
        <end position="284"/>
    </location>
</feature>
<dbReference type="SUPFAM" id="SSF55464">
    <property type="entry name" value="Origin of replication-binding domain, RBD-like"/>
    <property type="match status" value="1"/>
</dbReference>
<dbReference type="GO" id="GO:0009338">
    <property type="term" value="C:exodeoxyribonuclease V complex"/>
    <property type="evidence" value="ECO:0007669"/>
    <property type="project" value="TreeGrafter"/>
</dbReference>
<dbReference type="PANTHER" id="PTHR43788:SF6">
    <property type="entry name" value="DNA HELICASE B"/>
    <property type="match status" value="1"/>
</dbReference>
<dbReference type="RefSeq" id="WP_025550499.1">
    <property type="nucleotide sequence ID" value="NZ_JAMQAC010000003.1"/>
</dbReference>
<keyword evidence="2" id="KW-0067">ATP-binding</keyword>
<dbReference type="NCBIfam" id="TIGR02686">
    <property type="entry name" value="relax_trwC"/>
    <property type="match status" value="1"/>
</dbReference>
<feature type="domain" description="UvrD-like helicase C-terminal" evidence="6">
    <location>
        <begin position="916"/>
        <end position="964"/>
    </location>
</feature>
<dbReference type="NCBIfam" id="NF041492">
    <property type="entry name" value="MobF"/>
    <property type="match status" value="1"/>
</dbReference>
<keyword evidence="1" id="KW-0547">Nucleotide-binding</keyword>
<proteinExistence type="predicted"/>
<dbReference type="GO" id="GO:0005524">
    <property type="term" value="F:ATP binding"/>
    <property type="evidence" value="ECO:0007669"/>
    <property type="project" value="UniProtKB-KW"/>
</dbReference>
<dbReference type="InterPro" id="IPR014059">
    <property type="entry name" value="TraI/TrwC_relax"/>
</dbReference>
<dbReference type="EMBL" id="LIRS01000068">
    <property type="protein sequence ID" value="KOY32167.1"/>
    <property type="molecule type" value="Genomic_DNA"/>
</dbReference>
<dbReference type="SUPFAM" id="SSF52540">
    <property type="entry name" value="P-loop containing nucleoside triphosphate hydrolases"/>
    <property type="match status" value="2"/>
</dbReference>
<dbReference type="CDD" id="cd18809">
    <property type="entry name" value="SF1_C_RecD"/>
    <property type="match status" value="1"/>
</dbReference>
<dbReference type="Gene3D" id="3.40.50.300">
    <property type="entry name" value="P-loop containing nucleotide triphosphate hydrolases"/>
    <property type="match status" value="2"/>
</dbReference>
<keyword evidence="3" id="KW-0175">Coiled coil</keyword>
<evidence type="ECO:0000313" key="7">
    <source>
        <dbReference type="EMBL" id="KOY32167.1"/>
    </source>
</evidence>
<dbReference type="GO" id="GO:0006310">
    <property type="term" value="P:DNA recombination"/>
    <property type="evidence" value="ECO:0007669"/>
    <property type="project" value="TreeGrafter"/>
</dbReference>
<evidence type="ECO:0000256" key="3">
    <source>
        <dbReference type="SAM" id="Coils"/>
    </source>
</evidence>
<protein>
    <submittedName>
        <fullName evidence="7">TrwC protein</fullName>
    </submittedName>
</protein>
<feature type="coiled-coil region" evidence="3">
    <location>
        <begin position="282"/>
        <end position="309"/>
    </location>
</feature>
<feature type="region of interest" description="Disordered" evidence="4">
    <location>
        <begin position="1007"/>
        <end position="1037"/>
    </location>
</feature>
<dbReference type="Pfam" id="PF13604">
    <property type="entry name" value="AAA_30"/>
    <property type="match status" value="1"/>
</dbReference>
<comment type="caution">
    <text evidence="7">The sequence shown here is derived from an EMBL/GenBank/DDBJ whole genome shotgun (WGS) entry which is preliminary data.</text>
</comment>
<dbReference type="InterPro" id="IPR027417">
    <property type="entry name" value="P-loop_NTPase"/>
</dbReference>
<dbReference type="Pfam" id="PF13538">
    <property type="entry name" value="UvrD_C_2"/>
    <property type="match status" value="1"/>
</dbReference>
<dbReference type="GO" id="GO:0017116">
    <property type="term" value="F:single-stranded DNA helicase activity"/>
    <property type="evidence" value="ECO:0007669"/>
    <property type="project" value="TreeGrafter"/>
</dbReference>
<evidence type="ECO:0000259" key="5">
    <source>
        <dbReference type="Pfam" id="PF08751"/>
    </source>
</evidence>
<reference evidence="7 8" key="1">
    <citation type="submission" date="2015-07" db="EMBL/GenBank/DDBJ databases">
        <title>Foodborne Vibrio parahaemolyticus Isolates.</title>
        <authorList>
            <person name="Ronholm J."/>
            <person name="Petronella N."/>
            <person name="Kenwell R."/>
            <person name="Banerjee S."/>
        </authorList>
    </citation>
    <scope>NUCLEOTIDE SEQUENCE [LARGE SCALE GENOMIC DNA]</scope>
    <source>
        <strain evidence="7 8">HS-06-05</strain>
    </source>
</reference>
<dbReference type="InterPro" id="IPR014862">
    <property type="entry name" value="TrwC"/>
</dbReference>
<dbReference type="InterPro" id="IPR050534">
    <property type="entry name" value="Coronavir_polyprotein_1ab"/>
</dbReference>
<evidence type="ECO:0000259" key="6">
    <source>
        <dbReference type="Pfam" id="PF13538"/>
    </source>
</evidence>
<sequence length="1037" mass="116636">MMSASSIKSAGAAGHYFEHDDYYVDGLSPSTWIGSGSKTLGLAGEVDRETFKSLLEGRLPDGQLVGTFRDGEWKHQPGTDLTFSAPKSVSILAEVAGDKRLLEAHDRAVQAVLQYIESEYIVTRNRNRTKDTVEYEKTSSLVAATFKHTTSRALDPQLHTHCVVMNLTQRNDGQWRSTENKPIFIDQKHLGLVYRQSLAQEVGSLGFRLEHQGKDGTWEVAGVSKETMRELSKRSEAIGDALETRGKTRETATAVEKETATLDTRDRKVAAERGELLNRWHAELGKEKLEELEEVIAQSREKIPSLELQSEAILARVQLANEAVMWATEHLGERDTSWTHHDLVKEASRYAGSRVLLSDVNNAIDAAIGSGQLIEKSVRTFDKVSKQEVDFRGYTSHAAIAIEDELLREEYLGRDRVQRLCSREQAVEAISNAEEKANEIGYEWNTDQRKATEGILLSENRIVGVQGLAGTAKTNSVLSTIANTARDMGYEVKGLAPTNSAAQSLSEGANISSSTIQSFLGRSRNEWVEEKRLLSQIEKIDRRLERIINALKSPGVDLKTGTQIPETSPIYQKRIDELCCEKAELKSQREELTKGLQRSPQLWIVDEASMVGTKLMHDLLQRASQVGARVVLTGDVRQLASVEAGAAFRQLQAHGMETYRLEEIVRQTNRGTRDAVYLSLMKRASDALARLQESGSTIKELVHHKQNGRIDNVKSGEIRRQELVKDYMGLSPDERTKSIILEPSREGRRSTNKLVRDALKREGALSEEIQTNQLSPVDTTEAERRVVTSYQNGQIVRFARSFKREGIKQGLYYEVVGRESHDILLKKFGSNEQSEPIRFSPERYAAKNIQLFNLTKSGLAVGEKIVWRDNDKTSGRLNNDTAIVEKIESTNVTFRLSNGKLSEFDMSTMANSHWDYGYAMTVHAAQGKTAQNVFVHAEANRDALLNTEQFYVQISRAKDRVYLYTNSKEGLIRAVEQRSGQKQAAKESRYQPLERLDHLLEKLWHQTTDREVLPEHSPDRDQGKETARGDIERTLTR</sequence>
<dbReference type="InterPro" id="IPR027785">
    <property type="entry name" value="UvrD-like_helicase_C"/>
</dbReference>
<gene>
    <name evidence="7" type="ORF">ACX05_12710</name>
</gene>
<evidence type="ECO:0000313" key="8">
    <source>
        <dbReference type="Proteomes" id="UP000037697"/>
    </source>
</evidence>
<name>A0AAW3IWT1_VIBPH</name>
<dbReference type="PANTHER" id="PTHR43788">
    <property type="entry name" value="DNA2/NAM7 HELICASE FAMILY MEMBER"/>
    <property type="match status" value="1"/>
</dbReference>
<organism evidence="7 8">
    <name type="scientific">Vibrio parahaemolyticus</name>
    <dbReference type="NCBI Taxonomy" id="670"/>
    <lineage>
        <taxon>Bacteria</taxon>
        <taxon>Pseudomonadati</taxon>
        <taxon>Pseudomonadota</taxon>
        <taxon>Gammaproteobacteria</taxon>
        <taxon>Vibrionales</taxon>
        <taxon>Vibrionaceae</taxon>
        <taxon>Vibrio</taxon>
    </lineage>
</organism>
<accession>A0AAW3IWT1</accession>
<evidence type="ECO:0000256" key="2">
    <source>
        <dbReference type="ARBA" id="ARBA00022840"/>
    </source>
</evidence>
<evidence type="ECO:0000256" key="4">
    <source>
        <dbReference type="SAM" id="MobiDB-lite"/>
    </source>
</evidence>
<dbReference type="CDD" id="cd17933">
    <property type="entry name" value="DEXSc_RecD-like"/>
    <property type="match status" value="1"/>
</dbReference>